<keyword evidence="3" id="KW-1185">Reference proteome</keyword>
<sequence length="73" mass="7852">MTVYMHSGADVDRECGQRNYYEESGRPGCKLLILINTGGLRACETRGTAIPDTTKGASAANATRNPDLCSRES</sequence>
<reference evidence="2 3" key="1">
    <citation type="submission" date="2023-05" db="EMBL/GenBank/DDBJ databases">
        <title>B98-5 Cell Line De Novo Hybrid Assembly: An Optical Mapping Approach.</title>
        <authorList>
            <person name="Kananen K."/>
            <person name="Auerbach J.A."/>
            <person name="Kautto E."/>
            <person name="Blachly J.S."/>
        </authorList>
    </citation>
    <scope>NUCLEOTIDE SEQUENCE [LARGE SCALE GENOMIC DNA]</scope>
    <source>
        <strain evidence="2">B95-8</strain>
        <tissue evidence="2">Cell line</tissue>
    </source>
</reference>
<dbReference type="EMBL" id="JASSZA010000020">
    <property type="protein sequence ID" value="KAK2086283.1"/>
    <property type="molecule type" value="Genomic_DNA"/>
</dbReference>
<protein>
    <submittedName>
        <fullName evidence="2">Uncharacterized protein</fullName>
    </submittedName>
</protein>
<dbReference type="Proteomes" id="UP001266305">
    <property type="component" value="Unassembled WGS sequence"/>
</dbReference>
<gene>
    <name evidence="2" type="ORF">P7K49_035708</name>
</gene>
<evidence type="ECO:0000313" key="3">
    <source>
        <dbReference type="Proteomes" id="UP001266305"/>
    </source>
</evidence>
<accession>A0ABQ9TNF1</accession>
<organism evidence="2 3">
    <name type="scientific">Saguinus oedipus</name>
    <name type="common">Cotton-top tamarin</name>
    <name type="synonym">Oedipomidas oedipus</name>
    <dbReference type="NCBI Taxonomy" id="9490"/>
    <lineage>
        <taxon>Eukaryota</taxon>
        <taxon>Metazoa</taxon>
        <taxon>Chordata</taxon>
        <taxon>Craniata</taxon>
        <taxon>Vertebrata</taxon>
        <taxon>Euteleostomi</taxon>
        <taxon>Mammalia</taxon>
        <taxon>Eutheria</taxon>
        <taxon>Euarchontoglires</taxon>
        <taxon>Primates</taxon>
        <taxon>Haplorrhini</taxon>
        <taxon>Platyrrhini</taxon>
        <taxon>Cebidae</taxon>
        <taxon>Callitrichinae</taxon>
        <taxon>Saguinus</taxon>
    </lineage>
</organism>
<comment type="caution">
    <text evidence="2">The sequence shown here is derived from an EMBL/GenBank/DDBJ whole genome shotgun (WGS) entry which is preliminary data.</text>
</comment>
<proteinExistence type="predicted"/>
<evidence type="ECO:0000313" key="2">
    <source>
        <dbReference type="EMBL" id="KAK2086283.1"/>
    </source>
</evidence>
<name>A0ABQ9TNF1_SAGOE</name>
<feature type="region of interest" description="Disordered" evidence="1">
    <location>
        <begin position="51"/>
        <end position="73"/>
    </location>
</feature>
<evidence type="ECO:0000256" key="1">
    <source>
        <dbReference type="SAM" id="MobiDB-lite"/>
    </source>
</evidence>